<gene>
    <name evidence="1" type="primary">Contig14477.g15429</name>
    <name evidence="1" type="ORF">STYLEM_8035</name>
</gene>
<evidence type="ECO:0000313" key="2">
    <source>
        <dbReference type="Proteomes" id="UP000039865"/>
    </source>
</evidence>
<accession>A0A078A9V5</accession>
<organism evidence="1 2">
    <name type="scientific">Stylonychia lemnae</name>
    <name type="common">Ciliate</name>
    <dbReference type="NCBI Taxonomy" id="5949"/>
    <lineage>
        <taxon>Eukaryota</taxon>
        <taxon>Sar</taxon>
        <taxon>Alveolata</taxon>
        <taxon>Ciliophora</taxon>
        <taxon>Intramacronucleata</taxon>
        <taxon>Spirotrichea</taxon>
        <taxon>Stichotrichia</taxon>
        <taxon>Sporadotrichida</taxon>
        <taxon>Oxytrichidae</taxon>
        <taxon>Stylonychinae</taxon>
        <taxon>Stylonychia</taxon>
    </lineage>
</organism>
<protein>
    <submittedName>
        <fullName evidence="1">Uncharacterized protein</fullName>
    </submittedName>
</protein>
<proteinExistence type="predicted"/>
<keyword evidence="2" id="KW-1185">Reference proteome</keyword>
<dbReference type="Proteomes" id="UP000039865">
    <property type="component" value="Unassembled WGS sequence"/>
</dbReference>
<sequence length="166" mass="19594">MNPGSYRLSRQVLQQMIDQEYDELFNQNETIYNTQVQGQSYSQQSQRNIDELFTTTLSEPLKKMHASYLRSVAKNCYQEKHLDDHFPNLQQVELCRELERQKIMGKFEKYHALARDSSKFKYQDCIFAANNNLNRAIACIEEYVDNTKNDNNIIAAQFKIDYPNFA</sequence>
<evidence type="ECO:0000313" key="1">
    <source>
        <dbReference type="EMBL" id="CDW79050.1"/>
    </source>
</evidence>
<reference evidence="1 2" key="1">
    <citation type="submission" date="2014-06" db="EMBL/GenBank/DDBJ databases">
        <authorList>
            <person name="Swart Estienne"/>
        </authorList>
    </citation>
    <scope>NUCLEOTIDE SEQUENCE [LARGE SCALE GENOMIC DNA]</scope>
    <source>
        <strain evidence="1 2">130c</strain>
    </source>
</reference>
<name>A0A078A9V5_STYLE</name>
<dbReference type="InParanoid" id="A0A078A9V5"/>
<dbReference type="AlphaFoldDB" id="A0A078A9V5"/>
<dbReference type="EMBL" id="CCKQ01007643">
    <property type="protein sequence ID" value="CDW79050.1"/>
    <property type="molecule type" value="Genomic_DNA"/>
</dbReference>